<keyword evidence="8" id="KW-0812">Transmembrane</keyword>
<evidence type="ECO:0000256" key="2">
    <source>
        <dbReference type="ARBA" id="ARBA00012438"/>
    </source>
</evidence>
<dbReference type="PROSITE" id="PS50112">
    <property type="entry name" value="PAS"/>
    <property type="match status" value="1"/>
</dbReference>
<dbReference type="GO" id="GO:0004673">
    <property type="term" value="F:protein histidine kinase activity"/>
    <property type="evidence" value="ECO:0007669"/>
    <property type="project" value="UniProtKB-EC"/>
</dbReference>
<dbReference type="Gene3D" id="3.30.565.10">
    <property type="entry name" value="Histidine kinase-like ATPase, C-terminal domain"/>
    <property type="match status" value="1"/>
</dbReference>
<dbReference type="PRINTS" id="PR00344">
    <property type="entry name" value="BCTRLSENSOR"/>
</dbReference>
<dbReference type="PROSITE" id="PS50109">
    <property type="entry name" value="HIS_KIN"/>
    <property type="match status" value="1"/>
</dbReference>
<dbReference type="Proteomes" id="UP000004947">
    <property type="component" value="Unassembled WGS sequence"/>
</dbReference>
<reference evidence="11 12" key="1">
    <citation type="journal article" date="2010" name="J. Bacteriol.">
        <title>Genome sequence of Lentisphaera araneosa HTCC2155T, the type species of the order Lentisphaerales in the phylum Lentisphaerae.</title>
        <authorList>
            <person name="Thrash J.C."/>
            <person name="Cho J.C."/>
            <person name="Vergin K.L."/>
            <person name="Morris R.M."/>
            <person name="Giovannoni S.J."/>
        </authorList>
    </citation>
    <scope>NUCLEOTIDE SEQUENCE [LARGE SCALE GENOMIC DNA]</scope>
    <source>
        <strain evidence="11 12">HTCC2155</strain>
    </source>
</reference>
<keyword evidence="4" id="KW-0547">Nucleotide-binding</keyword>
<comment type="catalytic activity">
    <reaction evidence="1">
        <text>ATP + protein L-histidine = ADP + protein N-phospho-L-histidine.</text>
        <dbReference type="EC" id="2.7.13.3"/>
    </reaction>
</comment>
<protein>
    <recommendedName>
        <fullName evidence="2">histidine kinase</fullName>
        <ecNumber evidence="2">2.7.13.3</ecNumber>
    </recommendedName>
</protein>
<dbReference type="GO" id="GO:0005524">
    <property type="term" value="F:ATP binding"/>
    <property type="evidence" value="ECO:0007669"/>
    <property type="project" value="UniProtKB-KW"/>
</dbReference>
<organism evidence="11 12">
    <name type="scientific">Lentisphaera araneosa HTCC2155</name>
    <dbReference type="NCBI Taxonomy" id="313628"/>
    <lineage>
        <taxon>Bacteria</taxon>
        <taxon>Pseudomonadati</taxon>
        <taxon>Lentisphaerota</taxon>
        <taxon>Lentisphaeria</taxon>
        <taxon>Lentisphaerales</taxon>
        <taxon>Lentisphaeraceae</taxon>
        <taxon>Lentisphaera</taxon>
    </lineage>
</organism>
<dbReference type="InterPro" id="IPR000014">
    <property type="entry name" value="PAS"/>
</dbReference>
<evidence type="ECO:0000256" key="3">
    <source>
        <dbReference type="ARBA" id="ARBA00022679"/>
    </source>
</evidence>
<dbReference type="SUPFAM" id="SSF55785">
    <property type="entry name" value="PYP-like sensor domain (PAS domain)"/>
    <property type="match status" value="1"/>
</dbReference>
<accession>A6DFK1</accession>
<proteinExistence type="predicted"/>
<dbReference type="PANTHER" id="PTHR43065:SF46">
    <property type="entry name" value="C4-DICARBOXYLATE TRANSPORT SENSOR PROTEIN DCTB"/>
    <property type="match status" value="1"/>
</dbReference>
<dbReference type="InterPro" id="IPR003594">
    <property type="entry name" value="HATPase_dom"/>
</dbReference>
<name>A6DFK1_9BACT</name>
<dbReference type="STRING" id="313628.LNTAR_17563"/>
<dbReference type="GO" id="GO:0000160">
    <property type="term" value="P:phosphorelay signal transduction system"/>
    <property type="evidence" value="ECO:0007669"/>
    <property type="project" value="UniProtKB-KW"/>
</dbReference>
<dbReference type="RefSeq" id="WP_007276703.1">
    <property type="nucleotide sequence ID" value="NZ_ABCK01000001.1"/>
</dbReference>
<dbReference type="AlphaFoldDB" id="A6DFK1"/>
<dbReference type="EC" id="2.7.13.3" evidence="2"/>
<keyword evidence="7" id="KW-0902">Two-component regulatory system</keyword>
<evidence type="ECO:0000259" key="10">
    <source>
        <dbReference type="PROSITE" id="PS50112"/>
    </source>
</evidence>
<evidence type="ECO:0000256" key="7">
    <source>
        <dbReference type="ARBA" id="ARBA00023012"/>
    </source>
</evidence>
<gene>
    <name evidence="11" type="ORF">LNTAR_17563</name>
</gene>
<comment type="caution">
    <text evidence="11">The sequence shown here is derived from an EMBL/GenBank/DDBJ whole genome shotgun (WGS) entry which is preliminary data.</text>
</comment>
<dbReference type="PANTHER" id="PTHR43065">
    <property type="entry name" value="SENSOR HISTIDINE KINASE"/>
    <property type="match status" value="1"/>
</dbReference>
<keyword evidence="3" id="KW-0808">Transferase</keyword>
<evidence type="ECO:0000256" key="8">
    <source>
        <dbReference type="SAM" id="Phobius"/>
    </source>
</evidence>
<dbReference type="InterPro" id="IPR036890">
    <property type="entry name" value="HATPase_C_sf"/>
</dbReference>
<feature type="domain" description="PAS" evidence="10">
    <location>
        <begin position="232"/>
        <end position="274"/>
    </location>
</feature>
<evidence type="ECO:0000256" key="5">
    <source>
        <dbReference type="ARBA" id="ARBA00022777"/>
    </source>
</evidence>
<dbReference type="Gene3D" id="1.10.287.130">
    <property type="match status" value="1"/>
</dbReference>
<dbReference type="InterPro" id="IPR005467">
    <property type="entry name" value="His_kinase_dom"/>
</dbReference>
<keyword evidence="6" id="KW-0067">ATP-binding</keyword>
<keyword evidence="8" id="KW-0472">Membrane</keyword>
<sequence>MYNSNKLNIQQQKIQTLEKEFLRTKETTILLNQWLMSLDLYLINRQAYIYDSLAAQSEAIQFLTTQFNVKNDLKDLSNKINRVIRLCSNVHSPGRRSLNDNEWNEIISQSDVITQDIYLPLEKHQKALSNEILNYKSKIETSQVVFKRTIFICPTIFLLFAFLMIKWSNSTIAKPIKLLKELALNEEISSDNFPYENPIELKSLAEILSKHVKDLEKAKEFAWTKAKQAEHANTRISNIMETAADAIICTDSKGQIIQMNAAFREISSVNDEAIEKGLSCYDFLDGIQFENYEFDGNEVSVKQTLLKDSKGEQIKIELSLSKFNIDDATYFTLIFRDIREREKMQQQLLQSQKLDSIGILASGIAHEINTPVQYITNYSLFLQDSYLDIMTYLEKSNNSDPSELKELYDELDIDFIKEEVPSALKGSLEGLSKVSEIVKSMKVMAHPSQAKKVSYSINSLLKEAVVLSKNQWNQFADIKMSFDEDLPEILCYPGYLSQTFLNIIINASHAIEAQINTQTIKTQGTITISTKSENNHVIIKFSDTGIGISDKIRTKVFDPFFTTKDVGVGTGQGLALSHDFIVNKHLGSIDFKSNRGQGCTFKIILPIS</sequence>
<dbReference type="InterPro" id="IPR004358">
    <property type="entry name" value="Sig_transdc_His_kin-like_C"/>
</dbReference>
<dbReference type="SMART" id="SM00387">
    <property type="entry name" value="HATPase_c"/>
    <property type="match status" value="1"/>
</dbReference>
<dbReference type="EMBL" id="ABCK01000001">
    <property type="protein sequence ID" value="EDM29581.1"/>
    <property type="molecule type" value="Genomic_DNA"/>
</dbReference>
<dbReference type="NCBIfam" id="TIGR00229">
    <property type="entry name" value="sensory_box"/>
    <property type="match status" value="1"/>
</dbReference>
<keyword evidence="5 11" id="KW-0418">Kinase</keyword>
<evidence type="ECO:0000256" key="4">
    <source>
        <dbReference type="ARBA" id="ARBA00022741"/>
    </source>
</evidence>
<dbReference type="Gene3D" id="3.30.450.20">
    <property type="entry name" value="PAS domain"/>
    <property type="match status" value="1"/>
</dbReference>
<dbReference type="SUPFAM" id="SSF55874">
    <property type="entry name" value="ATPase domain of HSP90 chaperone/DNA topoisomerase II/histidine kinase"/>
    <property type="match status" value="1"/>
</dbReference>
<evidence type="ECO:0000313" key="12">
    <source>
        <dbReference type="Proteomes" id="UP000004947"/>
    </source>
</evidence>
<keyword evidence="12" id="KW-1185">Reference proteome</keyword>
<evidence type="ECO:0000256" key="1">
    <source>
        <dbReference type="ARBA" id="ARBA00000085"/>
    </source>
</evidence>
<evidence type="ECO:0000256" key="6">
    <source>
        <dbReference type="ARBA" id="ARBA00022840"/>
    </source>
</evidence>
<evidence type="ECO:0000313" key="11">
    <source>
        <dbReference type="EMBL" id="EDM29581.1"/>
    </source>
</evidence>
<feature type="transmembrane region" description="Helical" evidence="8">
    <location>
        <begin position="145"/>
        <end position="165"/>
    </location>
</feature>
<dbReference type="eggNOG" id="COG5000">
    <property type="taxonomic scope" value="Bacteria"/>
</dbReference>
<dbReference type="Pfam" id="PF02518">
    <property type="entry name" value="HATPase_c"/>
    <property type="match status" value="1"/>
</dbReference>
<keyword evidence="8" id="KW-1133">Transmembrane helix</keyword>
<evidence type="ECO:0000259" key="9">
    <source>
        <dbReference type="PROSITE" id="PS50109"/>
    </source>
</evidence>
<feature type="domain" description="Histidine kinase" evidence="9">
    <location>
        <begin position="363"/>
        <end position="608"/>
    </location>
</feature>
<dbReference type="InterPro" id="IPR035965">
    <property type="entry name" value="PAS-like_dom_sf"/>
</dbReference>
<dbReference type="Pfam" id="PF13426">
    <property type="entry name" value="PAS_9"/>
    <property type="match status" value="1"/>
</dbReference>